<proteinExistence type="inferred from homology"/>
<dbReference type="Pfam" id="PF01546">
    <property type="entry name" value="Peptidase_M20"/>
    <property type="match status" value="1"/>
</dbReference>
<reference evidence="9 10" key="1">
    <citation type="submission" date="2020-05" db="EMBL/GenBank/DDBJ databases">
        <title>FDA dAtabase for Regulatory Grade micrObial Sequences (FDA-ARGOS): Supporting development and validation of Infectious Disease Dx tests.</title>
        <authorList>
            <person name="Sproer C."/>
            <person name="Gronow S."/>
            <person name="Severitt S."/>
            <person name="Schroder I."/>
            <person name="Tallon L."/>
            <person name="Sadzewicz L."/>
            <person name="Zhao X."/>
            <person name="Vavikolanu K."/>
            <person name="Mehta A."/>
            <person name="Aluvathingal J."/>
            <person name="Nadendla S."/>
            <person name="Myers T."/>
            <person name="Yan Y."/>
            <person name="Sichtig H."/>
        </authorList>
    </citation>
    <scope>NUCLEOTIDE SEQUENCE [LARGE SCALE GENOMIC DNA]</scope>
    <source>
        <strain evidence="9 10">FDAARGOS_787</strain>
    </source>
</reference>
<feature type="binding site" evidence="7">
    <location>
        <position position="94"/>
    </location>
    <ligand>
        <name>Zn(2+)</name>
        <dbReference type="ChEBI" id="CHEBI:29105"/>
        <label>2</label>
    </ligand>
</feature>
<evidence type="ECO:0000256" key="6">
    <source>
        <dbReference type="ARBA" id="ARBA00023211"/>
    </source>
</evidence>
<dbReference type="EMBL" id="CP054569">
    <property type="protein sequence ID" value="QKQ45301.1"/>
    <property type="molecule type" value="Genomic_DNA"/>
</dbReference>
<dbReference type="PIRSF" id="PIRSF001235">
    <property type="entry name" value="Amidase_carbamoylase"/>
    <property type="match status" value="1"/>
</dbReference>
<evidence type="ECO:0000256" key="3">
    <source>
        <dbReference type="ARBA" id="ARBA00011738"/>
    </source>
</evidence>
<evidence type="ECO:0000256" key="8">
    <source>
        <dbReference type="PIRSR" id="PIRSR001235-2"/>
    </source>
</evidence>
<evidence type="ECO:0000256" key="4">
    <source>
        <dbReference type="ARBA" id="ARBA00022723"/>
    </source>
</evidence>
<evidence type="ECO:0000256" key="1">
    <source>
        <dbReference type="ARBA" id="ARBA00001936"/>
    </source>
</evidence>
<comment type="cofactor">
    <cofactor evidence="7">
        <name>Zn(2+)</name>
        <dbReference type="ChEBI" id="CHEBI:29105"/>
    </cofactor>
    <text evidence="7">Binds 2 Zn(2+) ions per subunit.</text>
</comment>
<dbReference type="InterPro" id="IPR036264">
    <property type="entry name" value="Bact_exopeptidase_dim_dom"/>
</dbReference>
<gene>
    <name evidence="9" type="ORF">FOC81_00645</name>
</gene>
<dbReference type="Proteomes" id="UP000509782">
    <property type="component" value="Chromosome"/>
</dbReference>
<dbReference type="GO" id="GO:0016813">
    <property type="term" value="F:hydrolase activity, acting on carbon-nitrogen (but not peptide) bonds, in linear amidines"/>
    <property type="evidence" value="ECO:0007669"/>
    <property type="project" value="InterPro"/>
</dbReference>
<evidence type="ECO:0000256" key="5">
    <source>
        <dbReference type="ARBA" id="ARBA00022801"/>
    </source>
</evidence>
<comment type="similarity">
    <text evidence="2">Belongs to the peptidase M20 family.</text>
</comment>
<feature type="binding site" evidence="7">
    <location>
        <position position="94"/>
    </location>
    <ligand>
        <name>Zn(2+)</name>
        <dbReference type="ChEBI" id="CHEBI:29105"/>
        <label>1</label>
    </ligand>
</feature>
<feature type="binding site" evidence="8">
    <location>
        <position position="281"/>
    </location>
    <ligand>
        <name>allantoate</name>
        <dbReference type="ChEBI" id="CHEBI:17536"/>
    </ligand>
</feature>
<dbReference type="NCBIfam" id="TIGR01879">
    <property type="entry name" value="hydantase"/>
    <property type="match status" value="1"/>
</dbReference>
<protein>
    <submittedName>
        <fullName evidence="9">Zn-dependent hydrolase</fullName>
    </submittedName>
</protein>
<dbReference type="NCBIfam" id="NF006771">
    <property type="entry name" value="PRK09290.1-5"/>
    <property type="match status" value="1"/>
</dbReference>
<dbReference type="RefSeq" id="WP_174715542.1">
    <property type="nucleotide sequence ID" value="NZ_CP054569.1"/>
</dbReference>
<dbReference type="GO" id="GO:0046872">
    <property type="term" value="F:metal ion binding"/>
    <property type="evidence" value="ECO:0007669"/>
    <property type="project" value="UniProtKB-KW"/>
</dbReference>
<dbReference type="Gene3D" id="3.40.630.10">
    <property type="entry name" value="Zn peptidases"/>
    <property type="match status" value="1"/>
</dbReference>
<dbReference type="CDD" id="cd03884">
    <property type="entry name" value="M20_bAS"/>
    <property type="match status" value="1"/>
</dbReference>
<evidence type="ECO:0000256" key="7">
    <source>
        <dbReference type="PIRSR" id="PIRSR001235-1"/>
    </source>
</evidence>
<dbReference type="SUPFAM" id="SSF53187">
    <property type="entry name" value="Zn-dependent exopeptidases"/>
    <property type="match status" value="1"/>
</dbReference>
<feature type="binding site" evidence="7">
    <location>
        <position position="193"/>
    </location>
    <ligand>
        <name>Zn(2+)</name>
        <dbReference type="ChEBI" id="CHEBI:29105"/>
        <label>1</label>
    </ligand>
</feature>
<evidence type="ECO:0000313" key="10">
    <source>
        <dbReference type="Proteomes" id="UP000509782"/>
    </source>
</evidence>
<dbReference type="AlphaFoldDB" id="A0A6N0JDV5"/>
<keyword evidence="6" id="KW-0464">Manganese</keyword>
<dbReference type="InterPro" id="IPR010158">
    <property type="entry name" value="Amidase_Cbmase"/>
</dbReference>
<keyword evidence="7" id="KW-0862">Zinc</keyword>
<accession>A0A6N0JDV5</accession>
<dbReference type="PANTHER" id="PTHR32494">
    <property type="entry name" value="ALLANTOATE DEIMINASE-RELATED"/>
    <property type="match status" value="1"/>
</dbReference>
<sequence>MTAAPRIDADRLWQRVQRLAEFTRPGAPWTRRAFGPEFTAARAWLADSFREAGLETRVDAAGNLIGRRPGRRDGLAPLATGSHCDTVVDGGRFDGIAGVLTGLEIAHCMQEDDLRFEHPLEIIDFLSEEPSDYGVSCVGSRALAGALTPDLLAQADPAGETLAQGIARIGGDVAAIGSVDRRGVPNAAFVELHIEQGPVLESRGLPIGVVSSIVGIRRVAIEVLGRPDHAGTTPMDIRRDALAGAAEIVLEARDRANGYLGGPSYVVATVGRLELTPNVANAVPGAVRMTLEVRSGDSAVLRAFPERVLEAVAPRLEAAGLRASMRPLTDAQPTDCTPEVMRTIGEAAQELGLASMVLPSGAGHDAAYMAAVGPMGMIFVPCLNGRSHCPEEWLEPGQLADGTRVLYRTLHKLDRALARS</sequence>
<evidence type="ECO:0000313" key="9">
    <source>
        <dbReference type="EMBL" id="QKQ45301.1"/>
    </source>
</evidence>
<feature type="binding site" evidence="7">
    <location>
        <position position="83"/>
    </location>
    <ligand>
        <name>Zn(2+)</name>
        <dbReference type="ChEBI" id="CHEBI:29105"/>
        <label>1</label>
    </ligand>
</feature>
<keyword evidence="4 7" id="KW-0479">Metal-binding</keyword>
<feature type="binding site" evidence="7">
    <location>
        <position position="388"/>
    </location>
    <ligand>
        <name>Zn(2+)</name>
        <dbReference type="ChEBI" id="CHEBI:29105"/>
        <label>2</label>
    </ligand>
</feature>
<feature type="binding site" evidence="8">
    <location>
        <position position="294"/>
    </location>
    <ligand>
        <name>allantoate</name>
        <dbReference type="ChEBI" id="CHEBI:17536"/>
    </ligand>
</feature>
<comment type="subunit">
    <text evidence="3">Homodimer.</text>
</comment>
<evidence type="ECO:0000256" key="2">
    <source>
        <dbReference type="ARBA" id="ARBA00006153"/>
    </source>
</evidence>
<dbReference type="InterPro" id="IPR002933">
    <property type="entry name" value="Peptidase_M20"/>
</dbReference>
<feature type="binding site" evidence="8">
    <location>
        <position position="218"/>
    </location>
    <ligand>
        <name>allantoate</name>
        <dbReference type="ChEBI" id="CHEBI:17536"/>
    </ligand>
</feature>
<dbReference type="Gene3D" id="3.30.70.360">
    <property type="match status" value="1"/>
</dbReference>
<dbReference type="SUPFAM" id="SSF55031">
    <property type="entry name" value="Bacterial exopeptidase dimerisation domain"/>
    <property type="match status" value="1"/>
</dbReference>
<keyword evidence="5 9" id="KW-0378">Hydrolase</keyword>
<feature type="binding site" evidence="7">
    <location>
        <position position="129"/>
    </location>
    <ligand>
        <name>Zn(2+)</name>
        <dbReference type="ChEBI" id="CHEBI:29105"/>
        <label>2</label>
    </ligand>
</feature>
<organism evidence="9 10">
    <name type="scientific">Achromobacter denitrificans</name>
    <name type="common">Alcaligenes denitrificans</name>
    <dbReference type="NCBI Taxonomy" id="32002"/>
    <lineage>
        <taxon>Bacteria</taxon>
        <taxon>Pseudomonadati</taxon>
        <taxon>Pseudomonadota</taxon>
        <taxon>Betaproteobacteria</taxon>
        <taxon>Burkholderiales</taxon>
        <taxon>Alcaligenaceae</taxon>
        <taxon>Achromobacter</taxon>
    </lineage>
</organism>
<name>A0A6N0JDV5_ACHDE</name>
<comment type="cofactor">
    <cofactor evidence="1">
        <name>Mn(2+)</name>
        <dbReference type="ChEBI" id="CHEBI:29035"/>
    </cofactor>
</comment>
<dbReference type="PANTHER" id="PTHR32494:SF19">
    <property type="entry name" value="ALLANTOATE DEIMINASE-RELATED"/>
    <property type="match status" value="1"/>
</dbReference>